<name>A0A291RP65_9NOCA</name>
<proteinExistence type="predicted"/>
<reference evidence="1 2" key="1">
    <citation type="submission" date="2017-10" db="EMBL/GenBank/DDBJ databases">
        <title>Comparative genomics between pathogenic Norcardia.</title>
        <authorList>
            <person name="Zeng L."/>
        </authorList>
    </citation>
    <scope>NUCLEOTIDE SEQUENCE [LARGE SCALE GENOMIC DNA]</scope>
    <source>
        <strain evidence="1 2">NC_YFY_NT001</strain>
    </source>
</reference>
<dbReference type="EMBL" id="CP023778">
    <property type="protein sequence ID" value="ATL69125.1"/>
    <property type="molecule type" value="Genomic_DNA"/>
</dbReference>
<gene>
    <name evidence="1" type="ORF">CRH09_26050</name>
</gene>
<sequence length="170" mass="18999">MTIIHRTEVDGIQAMWSLVRHRITIVSVHRLPDGAVLASFASDRCPDLAEARERLPELTRLWDAVRHDLWEQLIPRSRSSCYIGPSGREVECEPAESDWAQEPESVRGWLQAVESKAGDGYRLERKPDPLYGWNLLDVSGGVACSGSLERIELWILRRNVRSGGGSPGVG</sequence>
<organism evidence="1 2">
    <name type="scientific">Nocardia terpenica</name>
    <dbReference type="NCBI Taxonomy" id="455432"/>
    <lineage>
        <taxon>Bacteria</taxon>
        <taxon>Bacillati</taxon>
        <taxon>Actinomycetota</taxon>
        <taxon>Actinomycetes</taxon>
        <taxon>Mycobacteriales</taxon>
        <taxon>Nocardiaceae</taxon>
        <taxon>Nocardia</taxon>
    </lineage>
</organism>
<evidence type="ECO:0000313" key="1">
    <source>
        <dbReference type="EMBL" id="ATL69125.1"/>
    </source>
</evidence>
<protein>
    <submittedName>
        <fullName evidence="1">Uncharacterized protein</fullName>
    </submittedName>
</protein>
<dbReference type="KEGG" id="ntp:CRH09_26050"/>
<accession>A0A291RP65</accession>
<evidence type="ECO:0000313" key="2">
    <source>
        <dbReference type="Proteomes" id="UP000221961"/>
    </source>
</evidence>
<dbReference type="AlphaFoldDB" id="A0A291RP65"/>
<dbReference type="Proteomes" id="UP000221961">
    <property type="component" value="Chromosome"/>
</dbReference>